<protein>
    <submittedName>
        <fullName evidence="2">Uncharacterized protein</fullName>
    </submittedName>
</protein>
<accession>A0A1G9TZW1</accession>
<sequence length="82" mass="9133">MSERAFWETPREISHAEAKEAARRLVNSHFRNEDGARVSIPANPNRDDDIVLLSYIAQRERAGDPDAARAMGELRASAGDRA</sequence>
<dbReference type="Proteomes" id="UP000198704">
    <property type="component" value="Unassembled WGS sequence"/>
</dbReference>
<feature type="region of interest" description="Disordered" evidence="1">
    <location>
        <begin position="62"/>
        <end position="82"/>
    </location>
</feature>
<dbReference type="EMBL" id="FNHS01000002">
    <property type="protein sequence ID" value="SDM52934.1"/>
    <property type="molecule type" value="Genomic_DNA"/>
</dbReference>
<evidence type="ECO:0000256" key="1">
    <source>
        <dbReference type="SAM" id="MobiDB-lite"/>
    </source>
</evidence>
<dbReference type="STRING" id="582672.SAMN05216360_102352"/>
<name>A0A1G9TZW1_9HYPH</name>
<proteinExistence type="predicted"/>
<keyword evidence="3" id="KW-1185">Reference proteome</keyword>
<evidence type="ECO:0000313" key="2">
    <source>
        <dbReference type="EMBL" id="SDM52934.1"/>
    </source>
</evidence>
<reference evidence="3" key="1">
    <citation type="submission" date="2016-10" db="EMBL/GenBank/DDBJ databases">
        <authorList>
            <person name="Varghese N."/>
            <person name="Submissions S."/>
        </authorList>
    </citation>
    <scope>NUCLEOTIDE SEQUENCE [LARGE SCALE GENOMIC DNA]</scope>
    <source>
        <strain evidence="3">BL47</strain>
    </source>
</reference>
<dbReference type="AlphaFoldDB" id="A0A1G9TZW1"/>
<organism evidence="2 3">
    <name type="scientific">Methylobacterium phyllostachyos</name>
    <dbReference type="NCBI Taxonomy" id="582672"/>
    <lineage>
        <taxon>Bacteria</taxon>
        <taxon>Pseudomonadati</taxon>
        <taxon>Pseudomonadota</taxon>
        <taxon>Alphaproteobacteria</taxon>
        <taxon>Hyphomicrobiales</taxon>
        <taxon>Methylobacteriaceae</taxon>
        <taxon>Methylobacterium</taxon>
    </lineage>
</organism>
<evidence type="ECO:0000313" key="3">
    <source>
        <dbReference type="Proteomes" id="UP000198704"/>
    </source>
</evidence>
<gene>
    <name evidence="2" type="ORF">SAMN05216360_102352</name>
</gene>
<dbReference type="RefSeq" id="WP_091713640.1">
    <property type="nucleotide sequence ID" value="NZ_FNHS01000002.1"/>
</dbReference>